<dbReference type="Proteomes" id="UP000295443">
    <property type="component" value="Unassembled WGS sequence"/>
</dbReference>
<evidence type="ECO:0000313" key="4">
    <source>
        <dbReference type="Proteomes" id="UP000295443"/>
    </source>
</evidence>
<accession>A0A4R1B7K0</accession>
<comment type="caution">
    <text evidence="3">The sequence shown here is derived from an EMBL/GenBank/DDBJ whole genome shotgun (WGS) entry which is preliminary data.</text>
</comment>
<dbReference type="RefSeq" id="WP_131448278.1">
    <property type="nucleotide sequence ID" value="NZ_SJZB01000045.1"/>
</dbReference>
<dbReference type="InterPro" id="IPR008557">
    <property type="entry name" value="PhoX"/>
</dbReference>
<dbReference type="Pfam" id="PF05787">
    <property type="entry name" value="PhoX"/>
    <property type="match status" value="1"/>
</dbReference>
<dbReference type="EMBL" id="SJZB01000045">
    <property type="protein sequence ID" value="TCJ12265.1"/>
    <property type="molecule type" value="Genomic_DNA"/>
</dbReference>
<evidence type="ECO:0000256" key="2">
    <source>
        <dbReference type="SAM" id="SignalP"/>
    </source>
</evidence>
<evidence type="ECO:0000256" key="1">
    <source>
        <dbReference type="SAM" id="MobiDB-lite"/>
    </source>
</evidence>
<proteinExistence type="predicted"/>
<organism evidence="3 4">
    <name type="scientific">Parasulfuritortus cantonensis</name>
    <dbReference type="NCBI Taxonomy" id="2528202"/>
    <lineage>
        <taxon>Bacteria</taxon>
        <taxon>Pseudomonadati</taxon>
        <taxon>Pseudomonadota</taxon>
        <taxon>Betaproteobacteria</taxon>
        <taxon>Nitrosomonadales</taxon>
        <taxon>Thiobacillaceae</taxon>
        <taxon>Parasulfuritortus</taxon>
    </lineage>
</organism>
<keyword evidence="4" id="KW-1185">Reference proteome</keyword>
<name>A0A4R1B7K0_9PROT</name>
<feature type="chain" id="PRO_5021025844" evidence="2">
    <location>
        <begin position="23"/>
        <end position="603"/>
    </location>
</feature>
<dbReference type="OrthoDB" id="9801383at2"/>
<dbReference type="PANTHER" id="PTHR35399">
    <property type="entry name" value="SLR8030 PROTEIN"/>
    <property type="match status" value="1"/>
</dbReference>
<feature type="signal peptide" evidence="2">
    <location>
        <begin position="1"/>
        <end position="22"/>
    </location>
</feature>
<dbReference type="AlphaFoldDB" id="A0A4R1B7K0"/>
<feature type="region of interest" description="Disordered" evidence="1">
    <location>
        <begin position="581"/>
        <end position="603"/>
    </location>
</feature>
<protein>
    <submittedName>
        <fullName evidence="3">DUF839 domain-containing protein</fullName>
    </submittedName>
</protein>
<sequence length="603" mass="64561">MNRSKLALAVASAIAAMAQAHAGSIEFTGVDVPVTDAAKRVIQASPSAVVDGRTASIGFHTILRSGDSAGSGVFGQIYDQSGAPLQTEDGANVISNDNDFASLLQNKRGQLFMVSHFESRPAAMYLTELRQTRTGDLQAVRTRALDFSQVNGGWVHCAGSVTPWGSHLGSEEYEPDAKQWRDGNISDYNAAMAAYFGASASAATDMNPYDYGYPVEVKVDSFSAASVAKHYAMGRIALELAYVMPDGKTAYMSDDGTNTGLFRFVADAEGDLSAGTLWAAKWNQKSGTGTGYAKLSWVNLGHASDAQVKDWIASYKFADIFDEVAPVSGACDEGYTSINAGHDAATQQCLKLRDVNGDGVVDVADEAIASRLETRRWAAMEGATTEFRKMEGITFNPDAGQLYISISEVSKGMEDDKGSDVGGPNSIRVAKNACGAVYALDVDGNYTATDMYGLVAGTPKTYAVDSPYYGNTCDLDGIANPDNITYLPGYNTLIIGEDTGTGHQNDAIWSYNLDSGVLTRIETTPYGSETTSPYFYPNINGYAYIMSVVQHPYGESDQDKLESADQARAYTGYIGPFPRMDGKLTGKNTLNPKSKGWLDKLAK</sequence>
<reference evidence="3 4" key="1">
    <citation type="submission" date="2019-03" db="EMBL/GenBank/DDBJ databases">
        <title>Genome sequence of Thiobacillaceae bacterium LSR1, a sulfur-oxidizing bacterium isolated from freshwater sediment.</title>
        <authorList>
            <person name="Li S."/>
        </authorList>
    </citation>
    <scope>NUCLEOTIDE SEQUENCE [LARGE SCALE GENOMIC DNA]</scope>
    <source>
        <strain evidence="3 4">LSR1</strain>
    </source>
</reference>
<gene>
    <name evidence="3" type="ORF">EZJ19_13075</name>
</gene>
<dbReference type="PANTHER" id="PTHR35399:SF2">
    <property type="entry name" value="DUF839 DOMAIN-CONTAINING PROTEIN"/>
    <property type="match status" value="1"/>
</dbReference>
<keyword evidence="2" id="KW-0732">Signal</keyword>
<evidence type="ECO:0000313" key="3">
    <source>
        <dbReference type="EMBL" id="TCJ12265.1"/>
    </source>
</evidence>